<keyword evidence="6 13" id="KW-0812">Transmembrane</keyword>
<feature type="domain" description="Histidine kinase" evidence="14">
    <location>
        <begin position="326"/>
        <end position="544"/>
    </location>
</feature>
<dbReference type="Pfam" id="PF02518">
    <property type="entry name" value="HATPase_c"/>
    <property type="match status" value="1"/>
</dbReference>
<dbReference type="InterPro" id="IPR036097">
    <property type="entry name" value="HisK_dim/P_sf"/>
</dbReference>
<dbReference type="PANTHER" id="PTHR45569:SF1">
    <property type="entry name" value="SENSOR PROTEIN KDPD"/>
    <property type="match status" value="1"/>
</dbReference>
<dbReference type="GO" id="GO:0005524">
    <property type="term" value="F:ATP binding"/>
    <property type="evidence" value="ECO:0007669"/>
    <property type="project" value="UniProtKB-KW"/>
</dbReference>
<dbReference type="InterPro" id="IPR005467">
    <property type="entry name" value="His_kinase_dom"/>
</dbReference>
<dbReference type="InterPro" id="IPR003661">
    <property type="entry name" value="HisK_dim/P_dom"/>
</dbReference>
<evidence type="ECO:0000256" key="1">
    <source>
        <dbReference type="ARBA" id="ARBA00000085"/>
    </source>
</evidence>
<dbReference type="GO" id="GO:0000155">
    <property type="term" value="F:phosphorelay sensor kinase activity"/>
    <property type="evidence" value="ECO:0007669"/>
    <property type="project" value="InterPro"/>
</dbReference>
<evidence type="ECO:0000256" key="9">
    <source>
        <dbReference type="ARBA" id="ARBA00022840"/>
    </source>
</evidence>
<dbReference type="SMART" id="SM00387">
    <property type="entry name" value="HATPase_c"/>
    <property type="match status" value="1"/>
</dbReference>
<keyword evidence="10 13" id="KW-1133">Transmembrane helix</keyword>
<dbReference type="OrthoDB" id="9806130at2"/>
<dbReference type="Gene3D" id="1.20.120.620">
    <property type="entry name" value="Backbone structure of the membrane domain of e. Coli histidine kinase receptor kdpd"/>
    <property type="match status" value="1"/>
</dbReference>
<dbReference type="CDD" id="cd00082">
    <property type="entry name" value="HisKA"/>
    <property type="match status" value="1"/>
</dbReference>
<dbReference type="SMART" id="SM00388">
    <property type="entry name" value="HisKA"/>
    <property type="match status" value="1"/>
</dbReference>
<dbReference type="Pfam" id="PF00512">
    <property type="entry name" value="HisKA"/>
    <property type="match status" value="1"/>
</dbReference>
<evidence type="ECO:0000313" key="15">
    <source>
        <dbReference type="EMBL" id="AYJ86791.1"/>
    </source>
</evidence>
<feature type="transmembrane region" description="Helical" evidence="13">
    <location>
        <begin position="66"/>
        <end position="89"/>
    </location>
</feature>
<feature type="transmembrane region" description="Helical" evidence="13">
    <location>
        <begin position="101"/>
        <end position="129"/>
    </location>
</feature>
<keyword evidence="5" id="KW-0808">Transferase</keyword>
<comment type="subcellular location">
    <subcellularLocation>
        <location evidence="2">Membrane</location>
        <topology evidence="2">Multi-pass membrane protein</topology>
    </subcellularLocation>
</comment>
<accession>A0A494TLV5</accession>
<dbReference type="InterPro" id="IPR052023">
    <property type="entry name" value="Histidine_kinase_KdpD"/>
</dbReference>
<name>A0A494TLV5_SPHPE</name>
<evidence type="ECO:0000256" key="12">
    <source>
        <dbReference type="ARBA" id="ARBA00023136"/>
    </source>
</evidence>
<dbReference type="CDD" id="cd00075">
    <property type="entry name" value="HATPase"/>
    <property type="match status" value="1"/>
</dbReference>
<evidence type="ECO:0000256" key="2">
    <source>
        <dbReference type="ARBA" id="ARBA00004141"/>
    </source>
</evidence>
<sequence length="547" mass="57548">MQKGTAQRSPNASKHNEVSRWTHTAAVGLLAPRLSSPLQTRKRIDVNGSVIGGIKSERALFSRFNLHLSVGEFLATLLIVGVSSGAGIAARPELGEVASALIFVLGITFAGALCGLAAALLASIAAFLLFNFYLAEPILTFRLASGSDVATLLVFNLCAVITGVLAGRLNDQARAARLSNGHLAGLLATSEALQSAVRIEDVAAFVTSTAPVKLGLAMDLFQAIDGELRALSEVEIEASLDMARFALIHGEVHEGAATGRRLNGSNGPLGVMVVAGVDGHDPTPEFSAALGNVMALALERAALSRGLAERRAAARTEELKTALLSSVSHDFRTPLTAISASASSLIEFRDQLDPTTSAKLLRGIVEECERLNRFTANLLEMSRLEVGQGPTHPQVLGVADMIGAVISRVRMRAGSRKIVKAAIEANLLVLADAALFELVLVNVMENAILYSDDDTQILVSAIEEDSTCVVVIADEGEGIPARDLDRVFERFVRVSRAEASPHGSGLGLAIARGFVEALGGKIFAEIPGINGRGTRIVIRLPLAEPSA</sequence>
<dbReference type="InterPro" id="IPR036890">
    <property type="entry name" value="HATPase_C_sf"/>
</dbReference>
<keyword evidence="12 13" id="KW-0472">Membrane</keyword>
<dbReference type="InterPro" id="IPR038318">
    <property type="entry name" value="KdpD_sf"/>
</dbReference>
<feature type="transmembrane region" description="Helical" evidence="13">
    <location>
        <begin position="149"/>
        <end position="169"/>
    </location>
</feature>
<evidence type="ECO:0000256" key="11">
    <source>
        <dbReference type="ARBA" id="ARBA00023012"/>
    </source>
</evidence>
<dbReference type="InterPro" id="IPR025201">
    <property type="entry name" value="KdpD_TM"/>
</dbReference>
<evidence type="ECO:0000256" key="7">
    <source>
        <dbReference type="ARBA" id="ARBA00022741"/>
    </source>
</evidence>
<dbReference type="PRINTS" id="PR00344">
    <property type="entry name" value="BCTRLSENSOR"/>
</dbReference>
<keyword evidence="7" id="KW-0547">Nucleotide-binding</keyword>
<evidence type="ECO:0000256" key="6">
    <source>
        <dbReference type="ARBA" id="ARBA00022692"/>
    </source>
</evidence>
<dbReference type="Pfam" id="PF13493">
    <property type="entry name" value="DUF4118"/>
    <property type="match status" value="1"/>
</dbReference>
<keyword evidence="16" id="KW-1185">Reference proteome</keyword>
<evidence type="ECO:0000256" key="4">
    <source>
        <dbReference type="ARBA" id="ARBA00022553"/>
    </source>
</evidence>
<evidence type="ECO:0000259" key="14">
    <source>
        <dbReference type="PROSITE" id="PS50109"/>
    </source>
</evidence>
<dbReference type="Gene3D" id="1.10.287.130">
    <property type="match status" value="1"/>
</dbReference>
<keyword evidence="9" id="KW-0067">ATP-binding</keyword>
<protein>
    <recommendedName>
        <fullName evidence="3">histidine kinase</fullName>
        <ecNumber evidence="3">2.7.13.3</ecNumber>
    </recommendedName>
</protein>
<dbReference type="KEGG" id="spha:D3Y57_13535"/>
<dbReference type="PROSITE" id="PS50109">
    <property type="entry name" value="HIS_KIN"/>
    <property type="match status" value="1"/>
</dbReference>
<keyword evidence="11" id="KW-0902">Two-component regulatory system</keyword>
<evidence type="ECO:0000256" key="13">
    <source>
        <dbReference type="SAM" id="Phobius"/>
    </source>
</evidence>
<dbReference type="EC" id="2.7.13.3" evidence="3"/>
<proteinExistence type="predicted"/>
<dbReference type="PANTHER" id="PTHR45569">
    <property type="entry name" value="SENSOR PROTEIN KDPD"/>
    <property type="match status" value="1"/>
</dbReference>
<reference evidence="15 16" key="1">
    <citation type="submission" date="2018-09" db="EMBL/GenBank/DDBJ databases">
        <title>Sphingomonas peninsula sp. nov., isolated from fildes peninsula, Antarctic soil.</title>
        <authorList>
            <person name="Yingchao G."/>
        </authorList>
    </citation>
    <scope>NUCLEOTIDE SEQUENCE [LARGE SCALE GENOMIC DNA]</scope>
    <source>
        <strain evidence="15 16">YZ-8</strain>
    </source>
</reference>
<dbReference type="InterPro" id="IPR004358">
    <property type="entry name" value="Sig_transdc_His_kin-like_C"/>
</dbReference>
<dbReference type="Gene3D" id="3.30.565.10">
    <property type="entry name" value="Histidine kinase-like ATPase, C-terminal domain"/>
    <property type="match status" value="1"/>
</dbReference>
<comment type="catalytic activity">
    <reaction evidence="1">
        <text>ATP + protein L-histidine = ADP + protein N-phospho-L-histidine.</text>
        <dbReference type="EC" id="2.7.13.3"/>
    </reaction>
</comment>
<dbReference type="AlphaFoldDB" id="A0A494TLV5"/>
<evidence type="ECO:0000256" key="8">
    <source>
        <dbReference type="ARBA" id="ARBA00022777"/>
    </source>
</evidence>
<evidence type="ECO:0000256" key="10">
    <source>
        <dbReference type="ARBA" id="ARBA00022989"/>
    </source>
</evidence>
<dbReference type="SUPFAM" id="SSF47384">
    <property type="entry name" value="Homodimeric domain of signal transducing histidine kinase"/>
    <property type="match status" value="1"/>
</dbReference>
<dbReference type="SUPFAM" id="SSF55874">
    <property type="entry name" value="ATPase domain of HSP90 chaperone/DNA topoisomerase II/histidine kinase"/>
    <property type="match status" value="1"/>
</dbReference>
<evidence type="ECO:0000256" key="3">
    <source>
        <dbReference type="ARBA" id="ARBA00012438"/>
    </source>
</evidence>
<dbReference type="GO" id="GO:0005886">
    <property type="term" value="C:plasma membrane"/>
    <property type="evidence" value="ECO:0007669"/>
    <property type="project" value="TreeGrafter"/>
</dbReference>
<dbReference type="InterPro" id="IPR003594">
    <property type="entry name" value="HATPase_dom"/>
</dbReference>
<dbReference type="EMBL" id="CP032829">
    <property type="protein sequence ID" value="AYJ86791.1"/>
    <property type="molecule type" value="Genomic_DNA"/>
</dbReference>
<organism evidence="15 16">
    <name type="scientific">Sphingomonas paeninsulae</name>
    <dbReference type="NCBI Taxonomy" id="2319844"/>
    <lineage>
        <taxon>Bacteria</taxon>
        <taxon>Pseudomonadati</taxon>
        <taxon>Pseudomonadota</taxon>
        <taxon>Alphaproteobacteria</taxon>
        <taxon>Sphingomonadales</taxon>
        <taxon>Sphingomonadaceae</taxon>
        <taxon>Sphingomonas</taxon>
    </lineage>
</organism>
<keyword evidence="8" id="KW-0418">Kinase</keyword>
<gene>
    <name evidence="15" type="ORF">D3Y57_13535</name>
</gene>
<evidence type="ECO:0000313" key="16">
    <source>
        <dbReference type="Proteomes" id="UP000276254"/>
    </source>
</evidence>
<evidence type="ECO:0000256" key="5">
    <source>
        <dbReference type="ARBA" id="ARBA00022679"/>
    </source>
</evidence>
<keyword evidence="4" id="KW-0597">Phosphoprotein</keyword>
<dbReference type="Proteomes" id="UP000276254">
    <property type="component" value="Chromosome"/>
</dbReference>